<keyword evidence="7" id="KW-0406">Ion transport</keyword>
<evidence type="ECO:0000256" key="10">
    <source>
        <dbReference type="ARBA" id="ARBA00023237"/>
    </source>
</evidence>
<evidence type="ECO:0000256" key="2">
    <source>
        <dbReference type="ARBA" id="ARBA00011233"/>
    </source>
</evidence>
<feature type="signal peptide" evidence="11">
    <location>
        <begin position="1"/>
        <end position="20"/>
    </location>
</feature>
<sequence>MKKSAILVAVGTLFAGSAYAQSSVTLYGIVDTTIHYITNANSAGNSLVQMESGAVYNSRWGLKGSEDLGGGNKALFVLESGFNSATGRMSSSGTLFNRQSYVGLSNKDLGTITLGRQYNLGFTMGGNFDPLGAGNYDQNSWVFYGLTGVRESNMVKYENKINGLYVGLGYGFGEVAGSLSQNQYLGAAVSYEFGPAMIGGLYQQHKDTAGNKQTVWSIGGNYTIGPAKLFLGYLDSSDATGCVNGQVGVSTTCVGSSAFGLNMVAAAGAGLTPGATKRRDHVGMGGLTYQVTPALALTGAFYYDSISNAALTAGNDGKRYTAVLLAEYALSKRTQVYGTVDYNKVKDAAIPQLSGGTSDGTNAKTNQTSVGVGIRHIF</sequence>
<keyword evidence="3" id="KW-0813">Transport</keyword>
<evidence type="ECO:0000256" key="9">
    <source>
        <dbReference type="ARBA" id="ARBA00023136"/>
    </source>
</evidence>
<keyword evidence="6 11" id="KW-0732">Signal</keyword>
<dbReference type="GO" id="GO:0046930">
    <property type="term" value="C:pore complex"/>
    <property type="evidence" value="ECO:0007669"/>
    <property type="project" value="UniProtKB-KW"/>
</dbReference>
<dbReference type="GO" id="GO:0009279">
    <property type="term" value="C:cell outer membrane"/>
    <property type="evidence" value="ECO:0007669"/>
    <property type="project" value="UniProtKB-SubCell"/>
</dbReference>
<evidence type="ECO:0000256" key="6">
    <source>
        <dbReference type="ARBA" id="ARBA00022729"/>
    </source>
</evidence>
<dbReference type="PANTHER" id="PTHR34501">
    <property type="entry name" value="PROTEIN YDDL-RELATED"/>
    <property type="match status" value="1"/>
</dbReference>
<dbReference type="PANTHER" id="PTHR34501:SF9">
    <property type="entry name" value="MAJOR OUTER MEMBRANE PROTEIN P.IA"/>
    <property type="match status" value="1"/>
</dbReference>
<keyword evidence="10" id="KW-0998">Cell outer membrane</keyword>
<feature type="chain" id="PRO_5003441893" evidence="11">
    <location>
        <begin position="21"/>
        <end position="378"/>
    </location>
</feature>
<keyword evidence="5" id="KW-0812">Transmembrane</keyword>
<keyword evidence="4" id="KW-1134">Transmembrane beta strand</keyword>
<evidence type="ECO:0000256" key="11">
    <source>
        <dbReference type="SAM" id="SignalP"/>
    </source>
</evidence>
<evidence type="ECO:0000256" key="8">
    <source>
        <dbReference type="ARBA" id="ARBA00023114"/>
    </source>
</evidence>
<dbReference type="InterPro" id="IPR050298">
    <property type="entry name" value="Gram-neg_bact_OMP"/>
</dbReference>
<dbReference type="Pfam" id="PF13609">
    <property type="entry name" value="Porin_4"/>
    <property type="match status" value="1"/>
</dbReference>
<organism evidence="13">
    <name type="scientific">Ralstonia syzygii R24</name>
    <dbReference type="NCBI Taxonomy" id="907261"/>
    <lineage>
        <taxon>Bacteria</taxon>
        <taxon>Pseudomonadati</taxon>
        <taxon>Pseudomonadota</taxon>
        <taxon>Betaproteobacteria</taxon>
        <taxon>Burkholderiales</taxon>
        <taxon>Burkholderiaceae</taxon>
        <taxon>Ralstonia</taxon>
        <taxon>Ralstonia solanacearum species complex</taxon>
    </lineage>
</organism>
<proteinExistence type="predicted"/>
<dbReference type="EMBL" id="FR854087">
    <property type="protein sequence ID" value="CCA85448.1"/>
    <property type="molecule type" value="Genomic_DNA"/>
</dbReference>
<comment type="subunit">
    <text evidence="2">Homotrimer.</text>
</comment>
<gene>
    <name evidence="13" type="ORF">RALSY_20044</name>
</gene>
<evidence type="ECO:0000256" key="4">
    <source>
        <dbReference type="ARBA" id="ARBA00022452"/>
    </source>
</evidence>
<dbReference type="InterPro" id="IPR023614">
    <property type="entry name" value="Porin_dom_sf"/>
</dbReference>
<dbReference type="AlphaFoldDB" id="G3A216"/>
<evidence type="ECO:0000256" key="5">
    <source>
        <dbReference type="ARBA" id="ARBA00022692"/>
    </source>
</evidence>
<name>G3A216_9RALS</name>
<comment type="subcellular location">
    <subcellularLocation>
        <location evidence="1">Cell outer membrane</location>
        <topology evidence="1">Multi-pass membrane protein</topology>
    </subcellularLocation>
</comment>
<dbReference type="GO" id="GO:0015288">
    <property type="term" value="F:porin activity"/>
    <property type="evidence" value="ECO:0007669"/>
    <property type="project" value="UniProtKB-KW"/>
</dbReference>
<dbReference type="SUPFAM" id="SSF56935">
    <property type="entry name" value="Porins"/>
    <property type="match status" value="1"/>
</dbReference>
<accession>G3A216</accession>
<protein>
    <submittedName>
        <fullName evidence="13">Outer membrane porin protein</fullName>
    </submittedName>
</protein>
<evidence type="ECO:0000313" key="13">
    <source>
        <dbReference type="EMBL" id="CCA85448.1"/>
    </source>
</evidence>
<dbReference type="InterPro" id="IPR033900">
    <property type="entry name" value="Gram_neg_porin_domain"/>
</dbReference>
<dbReference type="Gene3D" id="2.40.160.10">
    <property type="entry name" value="Porin"/>
    <property type="match status" value="1"/>
</dbReference>
<evidence type="ECO:0000259" key="12">
    <source>
        <dbReference type="Pfam" id="PF13609"/>
    </source>
</evidence>
<dbReference type="GO" id="GO:0006811">
    <property type="term" value="P:monoatomic ion transport"/>
    <property type="evidence" value="ECO:0007669"/>
    <property type="project" value="UniProtKB-KW"/>
</dbReference>
<evidence type="ECO:0000256" key="3">
    <source>
        <dbReference type="ARBA" id="ARBA00022448"/>
    </source>
</evidence>
<reference evidence="13" key="1">
    <citation type="journal article" date="2011" name="PLoS ONE">
        <title>Ralstonia syzygii, the Blood Disease Bacterium and some Asian R. solanacearum strains form a single genomic species despite divergent lifestyles.</title>
        <authorList>
            <person name="Remenant B."/>
            <person name="de Cambiaire J.C."/>
            <person name="Cellier G."/>
            <person name="Jacobs J.M."/>
            <person name="Mangenot S."/>
            <person name="Barbe V."/>
            <person name="Lajus A."/>
            <person name="Vallenet D."/>
            <person name="Medigue C."/>
            <person name="Fegan M."/>
            <person name="Allen C."/>
            <person name="Prior P."/>
        </authorList>
    </citation>
    <scope>NUCLEOTIDE SEQUENCE</scope>
    <source>
        <strain evidence="13">R24</strain>
    </source>
</reference>
<dbReference type="RefSeq" id="WP_197333514.1">
    <property type="nucleotide sequence ID" value="NZ_CP115944.1"/>
</dbReference>
<keyword evidence="8" id="KW-0626">Porin</keyword>
<reference evidence="13" key="2">
    <citation type="submission" date="2011-04" db="EMBL/GenBank/DDBJ databases">
        <authorList>
            <person name="Genoscope - CEA"/>
        </authorList>
    </citation>
    <scope>NUCLEOTIDE SEQUENCE</scope>
    <source>
        <strain evidence="13">R24</strain>
    </source>
</reference>
<keyword evidence="9" id="KW-0472">Membrane</keyword>
<dbReference type="CDD" id="cd00342">
    <property type="entry name" value="gram_neg_porins"/>
    <property type="match status" value="1"/>
</dbReference>
<feature type="domain" description="Porin" evidence="12">
    <location>
        <begin position="9"/>
        <end position="347"/>
    </location>
</feature>
<evidence type="ECO:0000256" key="7">
    <source>
        <dbReference type="ARBA" id="ARBA00023065"/>
    </source>
</evidence>
<evidence type="ECO:0000256" key="1">
    <source>
        <dbReference type="ARBA" id="ARBA00004571"/>
    </source>
</evidence>